<sequence length="146" mass="17241">MMQELHKTLNQQLANFSVLYFKLYHYHWFVKGEKFFELHTKFEEFYKEAASYIDEIAERILAIQGIPLSTMKEYLDHATIREAVGNETAEQMVEQLIQDFQVMVDEVKQGIQEAERAKDDSSADLLTDIRTNLEKHIWMLTSYLAK</sequence>
<protein>
    <submittedName>
        <fullName evidence="5">DNA starvation/stationary phase protection protein</fullName>
    </submittedName>
</protein>
<evidence type="ECO:0000256" key="2">
    <source>
        <dbReference type="RuleBase" id="RU003875"/>
    </source>
</evidence>
<dbReference type="Gene3D" id="1.20.1260.10">
    <property type="match status" value="1"/>
</dbReference>
<comment type="similarity">
    <text evidence="1 2">Belongs to the Dps family.</text>
</comment>
<dbReference type="PROSITE" id="PS00818">
    <property type="entry name" value="DPS_1"/>
    <property type="match status" value="1"/>
</dbReference>
<dbReference type="AlphaFoldDB" id="A0A8I1DGX5"/>
<proteinExistence type="inferred from homology"/>
<dbReference type="SUPFAM" id="SSF47240">
    <property type="entry name" value="Ferritin-like"/>
    <property type="match status" value="1"/>
</dbReference>
<gene>
    <name evidence="5" type="ORF">I8U20_13625</name>
</gene>
<dbReference type="InterPro" id="IPR008331">
    <property type="entry name" value="Ferritin_DPS_dom"/>
</dbReference>
<dbReference type="Proteomes" id="UP000633619">
    <property type="component" value="Unassembled WGS sequence"/>
</dbReference>
<evidence type="ECO:0000256" key="1">
    <source>
        <dbReference type="ARBA" id="ARBA00009497"/>
    </source>
</evidence>
<dbReference type="PIRSF" id="PIRSF005900">
    <property type="entry name" value="Dps"/>
    <property type="match status" value="1"/>
</dbReference>
<name>A0A8I1DGX5_THEIN</name>
<organism evidence="5 6">
    <name type="scientific">Thermoactinomyces intermedius</name>
    <dbReference type="NCBI Taxonomy" id="2024"/>
    <lineage>
        <taxon>Bacteria</taxon>
        <taxon>Bacillati</taxon>
        <taxon>Bacillota</taxon>
        <taxon>Bacilli</taxon>
        <taxon>Bacillales</taxon>
        <taxon>Thermoactinomycetaceae</taxon>
        <taxon>Thermoactinomyces</taxon>
    </lineage>
</organism>
<evidence type="ECO:0000313" key="5">
    <source>
        <dbReference type="EMBL" id="MBH8596341.1"/>
    </source>
</evidence>
<evidence type="ECO:0000313" key="6">
    <source>
        <dbReference type="Proteomes" id="UP000633619"/>
    </source>
</evidence>
<dbReference type="InterPro" id="IPR012347">
    <property type="entry name" value="Ferritin-like"/>
</dbReference>
<keyword evidence="6" id="KW-1185">Reference proteome</keyword>
<dbReference type="GO" id="GO:0008199">
    <property type="term" value="F:ferric iron binding"/>
    <property type="evidence" value="ECO:0007669"/>
    <property type="project" value="InterPro"/>
</dbReference>
<evidence type="ECO:0000256" key="3">
    <source>
        <dbReference type="SAM" id="Coils"/>
    </source>
</evidence>
<accession>A0A8I1DGX5</accession>
<dbReference type="PANTHER" id="PTHR42932:SF1">
    <property type="entry name" value="GENERAL STRESS PROTEIN 20U"/>
    <property type="match status" value="1"/>
</dbReference>
<comment type="caution">
    <text evidence="5">The sequence shown here is derived from an EMBL/GenBank/DDBJ whole genome shotgun (WGS) entry which is preliminary data.</text>
</comment>
<dbReference type="RefSeq" id="WP_181732996.1">
    <property type="nucleotide sequence ID" value="NZ_JACEIR010000015.1"/>
</dbReference>
<dbReference type="EMBL" id="JAECVW010000013">
    <property type="protein sequence ID" value="MBH8596341.1"/>
    <property type="molecule type" value="Genomic_DNA"/>
</dbReference>
<dbReference type="GO" id="GO:0016722">
    <property type="term" value="F:oxidoreductase activity, acting on metal ions"/>
    <property type="evidence" value="ECO:0007669"/>
    <property type="project" value="InterPro"/>
</dbReference>
<keyword evidence="3" id="KW-0175">Coiled coil</keyword>
<reference evidence="5 6" key="1">
    <citation type="submission" date="2020-12" db="EMBL/GenBank/DDBJ databases">
        <title>WGS of Thermoactinomyces spp.</title>
        <authorList>
            <person name="Cheng K."/>
        </authorList>
    </citation>
    <scope>NUCLEOTIDE SEQUENCE [LARGE SCALE GENOMIC DNA]</scope>
    <source>
        <strain evidence="6">CICC 10671\DSM 43846</strain>
    </source>
</reference>
<feature type="domain" description="Ferritin/DPS" evidence="4">
    <location>
        <begin position="7"/>
        <end position="146"/>
    </location>
</feature>
<dbReference type="InterPro" id="IPR002177">
    <property type="entry name" value="DPS_DNA-bd"/>
</dbReference>
<dbReference type="InterPro" id="IPR023188">
    <property type="entry name" value="DPS_DNA-bd_CS"/>
</dbReference>
<dbReference type="CDD" id="cd01043">
    <property type="entry name" value="DPS"/>
    <property type="match status" value="1"/>
</dbReference>
<dbReference type="PRINTS" id="PR01346">
    <property type="entry name" value="HELNAPAPROT"/>
</dbReference>
<dbReference type="PANTHER" id="PTHR42932">
    <property type="entry name" value="GENERAL STRESS PROTEIN 20U"/>
    <property type="match status" value="1"/>
</dbReference>
<feature type="coiled-coil region" evidence="3">
    <location>
        <begin position="97"/>
        <end position="124"/>
    </location>
</feature>
<evidence type="ECO:0000259" key="4">
    <source>
        <dbReference type="Pfam" id="PF00210"/>
    </source>
</evidence>
<dbReference type="Pfam" id="PF00210">
    <property type="entry name" value="Ferritin"/>
    <property type="match status" value="1"/>
</dbReference>
<dbReference type="InterPro" id="IPR009078">
    <property type="entry name" value="Ferritin-like_SF"/>
</dbReference>